<dbReference type="Proteomes" id="UP001141327">
    <property type="component" value="Unassembled WGS sequence"/>
</dbReference>
<dbReference type="InterPro" id="IPR017907">
    <property type="entry name" value="Znf_RING_CS"/>
</dbReference>
<feature type="domain" description="RING-type" evidence="5">
    <location>
        <begin position="116"/>
        <end position="152"/>
    </location>
</feature>
<comment type="caution">
    <text evidence="6">The sequence shown here is derived from an EMBL/GenBank/DDBJ whole genome shotgun (WGS) entry which is preliminary data.</text>
</comment>
<protein>
    <recommendedName>
        <fullName evidence="5">RING-type domain-containing protein</fullName>
    </recommendedName>
</protein>
<dbReference type="PROSITE" id="PS50089">
    <property type="entry name" value="ZF_RING_2"/>
    <property type="match status" value="1"/>
</dbReference>
<evidence type="ECO:0000256" key="1">
    <source>
        <dbReference type="ARBA" id="ARBA00022723"/>
    </source>
</evidence>
<keyword evidence="1" id="KW-0479">Metal-binding</keyword>
<dbReference type="Pfam" id="PF00097">
    <property type="entry name" value="zf-C3HC4"/>
    <property type="match status" value="1"/>
</dbReference>
<accession>A0ABQ8U809</accession>
<dbReference type="Gene3D" id="3.30.40.10">
    <property type="entry name" value="Zinc/RING finger domain, C3HC4 (zinc finger)"/>
    <property type="match status" value="1"/>
</dbReference>
<sequence>MPGNGNILGNEINHIADVGAKMIGIFLLVVTDTTSETILVLHGITKPLKRAGGCLRRAYSLKKERTQRRGCVPSWTLRAQAYDPRARALEEHERAVRAAVTKVGRAVEAIEGDLTCSLCMRPMEEPRTLMPCAHTFCKRCLESHRDPATGGCLHRMRPGKLPTGIYPNKALDAVLGKWIFQKQSLQELKEATSNAGTIATTPRVSPGPPQNMISIALEYRRTYPSPAPRVASIDPQCLQKAH</sequence>
<proteinExistence type="predicted"/>
<name>A0ABQ8U809_9EUKA</name>
<keyword evidence="7" id="KW-1185">Reference proteome</keyword>
<gene>
    <name evidence="6" type="ORF">PAPYR_9549</name>
</gene>
<keyword evidence="2 4" id="KW-0863">Zinc-finger</keyword>
<evidence type="ECO:0000259" key="5">
    <source>
        <dbReference type="PROSITE" id="PS50089"/>
    </source>
</evidence>
<dbReference type="PROSITE" id="PS00518">
    <property type="entry name" value="ZF_RING_1"/>
    <property type="match status" value="1"/>
</dbReference>
<evidence type="ECO:0000256" key="2">
    <source>
        <dbReference type="ARBA" id="ARBA00022771"/>
    </source>
</evidence>
<evidence type="ECO:0000256" key="3">
    <source>
        <dbReference type="ARBA" id="ARBA00022833"/>
    </source>
</evidence>
<dbReference type="EMBL" id="JAPMOS010000106">
    <property type="protein sequence ID" value="KAJ4455472.1"/>
    <property type="molecule type" value="Genomic_DNA"/>
</dbReference>
<dbReference type="InterPro" id="IPR001841">
    <property type="entry name" value="Znf_RING"/>
</dbReference>
<reference evidence="6" key="1">
    <citation type="journal article" date="2022" name="bioRxiv">
        <title>Genomics of Preaxostyla Flagellates Illuminates Evolutionary Transitions and the Path Towards Mitochondrial Loss.</title>
        <authorList>
            <person name="Novak L.V.F."/>
            <person name="Treitli S.C."/>
            <person name="Pyrih J."/>
            <person name="Halakuc P."/>
            <person name="Pipaliya S.V."/>
            <person name="Vacek V."/>
            <person name="Brzon O."/>
            <person name="Soukal P."/>
            <person name="Eme L."/>
            <person name="Dacks J.B."/>
            <person name="Karnkowska A."/>
            <person name="Elias M."/>
            <person name="Hampl V."/>
        </authorList>
    </citation>
    <scope>NUCLEOTIDE SEQUENCE</scope>
    <source>
        <strain evidence="6">RCP-MX</strain>
    </source>
</reference>
<evidence type="ECO:0000256" key="4">
    <source>
        <dbReference type="PROSITE-ProRule" id="PRU00175"/>
    </source>
</evidence>
<keyword evidence="3" id="KW-0862">Zinc</keyword>
<organism evidence="6 7">
    <name type="scientific">Paratrimastix pyriformis</name>
    <dbReference type="NCBI Taxonomy" id="342808"/>
    <lineage>
        <taxon>Eukaryota</taxon>
        <taxon>Metamonada</taxon>
        <taxon>Preaxostyla</taxon>
        <taxon>Paratrimastigidae</taxon>
        <taxon>Paratrimastix</taxon>
    </lineage>
</organism>
<dbReference type="SUPFAM" id="SSF57850">
    <property type="entry name" value="RING/U-box"/>
    <property type="match status" value="1"/>
</dbReference>
<evidence type="ECO:0000313" key="6">
    <source>
        <dbReference type="EMBL" id="KAJ4455472.1"/>
    </source>
</evidence>
<dbReference type="InterPro" id="IPR018957">
    <property type="entry name" value="Znf_C3HC4_RING-type"/>
</dbReference>
<evidence type="ECO:0000313" key="7">
    <source>
        <dbReference type="Proteomes" id="UP001141327"/>
    </source>
</evidence>
<dbReference type="InterPro" id="IPR013083">
    <property type="entry name" value="Znf_RING/FYVE/PHD"/>
</dbReference>